<proteinExistence type="predicted"/>
<organism evidence="1 2">
    <name type="scientific">Alteromonas aestuariivivens</name>
    <dbReference type="NCBI Taxonomy" id="1938339"/>
    <lineage>
        <taxon>Bacteria</taxon>
        <taxon>Pseudomonadati</taxon>
        <taxon>Pseudomonadota</taxon>
        <taxon>Gammaproteobacteria</taxon>
        <taxon>Alteromonadales</taxon>
        <taxon>Alteromonadaceae</taxon>
        <taxon>Alteromonas/Salinimonas group</taxon>
        <taxon>Alteromonas</taxon>
    </lineage>
</organism>
<sequence length="477" mass="53259">MDELQRIGIVAVFCLVVSICRAGESEQVDYFADNALGNPLALVQHPAGIHSNGVTYIAYQGPLEDPYIVAYNHKTQQWQGPVKAGTSDLGKNLHIKPKTDNHGKPTLLIDDLGYIHVFFGGHGAGSKYGNNPLGRGGVGRNKHVVSVKPHDISEWQELDNISVFGTYNQAVKMDNGDIYLIYRHGAHRSDWVYQKSVDHGRTFAEPVSFLKHQQRTDLPATDSWYVWATRGKNDDIIFAYDYHLCWLQGEGPRGRGHVTERHDLYYMVFNTQSNSWRNIHNQSLAIPLTRELADKQTRVVETPEDHWTFMGSAHLDGQGYPHIALNSGRDTGVNTGGPKQTLYYRWDGTQWLGGKPVHSESLRNNTDTRGDFAVTSSNEVTFALGYEEQGSSIIGYLQSKDGGTTFNRTKSLLTSKNAEWALTALIDNAHPEARLIVAEKLPGNQWHKIYLVGDNGPVPRARSEADVLTPDDTRVLQ</sequence>
<evidence type="ECO:0008006" key="3">
    <source>
        <dbReference type="Google" id="ProtNLM"/>
    </source>
</evidence>
<dbReference type="EMBL" id="QRHA01000009">
    <property type="protein sequence ID" value="RDV24691.1"/>
    <property type="molecule type" value="Genomic_DNA"/>
</dbReference>
<reference evidence="2" key="1">
    <citation type="submission" date="2018-08" db="EMBL/GenBank/DDBJ databases">
        <authorList>
            <person name="Zhang J."/>
            <person name="Du Z.-J."/>
        </authorList>
    </citation>
    <scope>NUCLEOTIDE SEQUENCE [LARGE SCALE GENOMIC DNA]</scope>
    <source>
        <strain evidence="2">KCTC 52655</strain>
    </source>
</reference>
<dbReference type="Proteomes" id="UP000256561">
    <property type="component" value="Unassembled WGS sequence"/>
</dbReference>
<dbReference type="AlphaFoldDB" id="A0A3D8M4Y0"/>
<keyword evidence="2" id="KW-1185">Reference proteome</keyword>
<comment type="caution">
    <text evidence="1">The sequence shown here is derived from an EMBL/GenBank/DDBJ whole genome shotgun (WGS) entry which is preliminary data.</text>
</comment>
<dbReference type="Pfam" id="PF15892">
    <property type="entry name" value="BNR_4"/>
    <property type="match status" value="1"/>
</dbReference>
<name>A0A3D8M4Y0_9ALTE</name>
<evidence type="ECO:0000313" key="2">
    <source>
        <dbReference type="Proteomes" id="UP000256561"/>
    </source>
</evidence>
<evidence type="ECO:0000313" key="1">
    <source>
        <dbReference type="EMBL" id="RDV24691.1"/>
    </source>
</evidence>
<dbReference type="OrthoDB" id="3493799at2"/>
<gene>
    <name evidence="1" type="ORF">DXV75_12660</name>
</gene>
<protein>
    <recommendedName>
        <fullName evidence="3">Neuraminidase</fullName>
    </recommendedName>
</protein>
<accession>A0A3D8M4Y0</accession>